<dbReference type="PANTHER" id="PTHR24346">
    <property type="entry name" value="MAP/MICROTUBULE AFFINITY-REGULATING KINASE"/>
    <property type="match status" value="1"/>
</dbReference>
<organism evidence="8">
    <name type="scientific">Pyramimonas obovata</name>
    <dbReference type="NCBI Taxonomy" id="1411642"/>
    <lineage>
        <taxon>Eukaryota</taxon>
        <taxon>Viridiplantae</taxon>
        <taxon>Chlorophyta</taxon>
        <taxon>Pyramimonadophyceae</taxon>
        <taxon>Pyramimonadales</taxon>
        <taxon>Pyramimonadaceae</taxon>
        <taxon>Pyramimonas</taxon>
        <taxon>Pyramimonas incertae sedis</taxon>
    </lineage>
</organism>
<dbReference type="EMBL" id="HBFA01025038">
    <property type="protein sequence ID" value="CAD8675536.1"/>
    <property type="molecule type" value="Transcribed_RNA"/>
</dbReference>
<keyword evidence="4 5" id="KW-0067">ATP-binding</keyword>
<feature type="region of interest" description="Disordered" evidence="6">
    <location>
        <begin position="74"/>
        <end position="105"/>
    </location>
</feature>
<reference evidence="8" key="1">
    <citation type="submission" date="2021-01" db="EMBL/GenBank/DDBJ databases">
        <authorList>
            <person name="Corre E."/>
            <person name="Pelletier E."/>
            <person name="Niang G."/>
            <person name="Scheremetjew M."/>
            <person name="Finn R."/>
            <person name="Kale V."/>
            <person name="Holt S."/>
            <person name="Cochrane G."/>
            <person name="Meng A."/>
            <person name="Brown T."/>
            <person name="Cohen L."/>
        </authorList>
    </citation>
    <scope>NUCLEOTIDE SEQUENCE</scope>
    <source>
        <strain evidence="8">CCMP722</strain>
    </source>
</reference>
<dbReference type="GO" id="GO:0004674">
    <property type="term" value="F:protein serine/threonine kinase activity"/>
    <property type="evidence" value="ECO:0007669"/>
    <property type="project" value="TreeGrafter"/>
</dbReference>
<dbReference type="PANTHER" id="PTHR24346:SF30">
    <property type="entry name" value="MATERNAL EMBRYONIC LEUCINE ZIPPER KINASE"/>
    <property type="match status" value="1"/>
</dbReference>
<evidence type="ECO:0000256" key="1">
    <source>
        <dbReference type="ARBA" id="ARBA00022679"/>
    </source>
</evidence>
<dbReference type="InterPro" id="IPR017441">
    <property type="entry name" value="Protein_kinase_ATP_BS"/>
</dbReference>
<accession>A0A7S0RF07</accession>
<feature type="domain" description="Protein kinase" evidence="7">
    <location>
        <begin position="200"/>
        <end position="511"/>
    </location>
</feature>
<protein>
    <recommendedName>
        <fullName evidence="7">Protein kinase domain-containing protein</fullName>
    </recommendedName>
</protein>
<dbReference type="GO" id="GO:0005524">
    <property type="term" value="F:ATP binding"/>
    <property type="evidence" value="ECO:0007669"/>
    <property type="project" value="UniProtKB-UniRule"/>
</dbReference>
<dbReference type="PROSITE" id="PS50011">
    <property type="entry name" value="PROTEIN_KINASE_DOM"/>
    <property type="match status" value="1"/>
</dbReference>
<feature type="binding site" evidence="5">
    <location>
        <position position="229"/>
    </location>
    <ligand>
        <name>ATP</name>
        <dbReference type="ChEBI" id="CHEBI:30616"/>
    </ligand>
</feature>
<dbReference type="InterPro" id="IPR000719">
    <property type="entry name" value="Prot_kinase_dom"/>
</dbReference>
<evidence type="ECO:0000259" key="7">
    <source>
        <dbReference type="PROSITE" id="PS50011"/>
    </source>
</evidence>
<dbReference type="CDD" id="cd14008">
    <property type="entry name" value="STKc_LKB1_CaMKK"/>
    <property type="match status" value="1"/>
</dbReference>
<feature type="region of interest" description="Disordered" evidence="6">
    <location>
        <begin position="565"/>
        <end position="601"/>
    </location>
</feature>
<dbReference type="PROSITE" id="PS00107">
    <property type="entry name" value="PROTEIN_KINASE_ATP"/>
    <property type="match status" value="1"/>
</dbReference>
<dbReference type="SMART" id="SM00220">
    <property type="entry name" value="S_TKc"/>
    <property type="match status" value="1"/>
</dbReference>
<evidence type="ECO:0000313" key="8">
    <source>
        <dbReference type="EMBL" id="CAD8675536.1"/>
    </source>
</evidence>
<feature type="region of interest" description="Disordered" evidence="6">
    <location>
        <begin position="1"/>
        <end position="43"/>
    </location>
</feature>
<keyword evidence="1" id="KW-0808">Transferase</keyword>
<evidence type="ECO:0000256" key="2">
    <source>
        <dbReference type="ARBA" id="ARBA00022741"/>
    </source>
</evidence>
<evidence type="ECO:0000256" key="3">
    <source>
        <dbReference type="ARBA" id="ARBA00022777"/>
    </source>
</evidence>
<dbReference type="GO" id="GO:0035556">
    <property type="term" value="P:intracellular signal transduction"/>
    <property type="evidence" value="ECO:0007669"/>
    <property type="project" value="TreeGrafter"/>
</dbReference>
<evidence type="ECO:0000256" key="5">
    <source>
        <dbReference type="PROSITE-ProRule" id="PRU10141"/>
    </source>
</evidence>
<dbReference type="AlphaFoldDB" id="A0A7S0RF07"/>
<feature type="compositionally biased region" description="Low complexity" evidence="6">
    <location>
        <begin position="12"/>
        <end position="22"/>
    </location>
</feature>
<keyword evidence="3" id="KW-0418">Kinase</keyword>
<evidence type="ECO:0000256" key="6">
    <source>
        <dbReference type="SAM" id="MobiDB-lite"/>
    </source>
</evidence>
<gene>
    <name evidence="8" type="ORF">POBO1169_LOCUS12752</name>
</gene>
<dbReference type="Gene3D" id="1.10.510.10">
    <property type="entry name" value="Transferase(Phosphotransferase) domain 1"/>
    <property type="match status" value="2"/>
</dbReference>
<dbReference type="InterPro" id="IPR008271">
    <property type="entry name" value="Ser/Thr_kinase_AS"/>
</dbReference>
<evidence type="ECO:0000256" key="4">
    <source>
        <dbReference type="ARBA" id="ARBA00022840"/>
    </source>
</evidence>
<dbReference type="SUPFAM" id="SSF56112">
    <property type="entry name" value="Protein kinase-like (PK-like)"/>
    <property type="match status" value="1"/>
</dbReference>
<dbReference type="InterPro" id="IPR011009">
    <property type="entry name" value="Kinase-like_dom_sf"/>
</dbReference>
<dbReference type="Pfam" id="PF00069">
    <property type="entry name" value="Pkinase"/>
    <property type="match status" value="2"/>
</dbReference>
<keyword evidence="2 5" id="KW-0547">Nucleotide-binding</keyword>
<dbReference type="PROSITE" id="PS00108">
    <property type="entry name" value="PROTEIN_KINASE_ST"/>
    <property type="match status" value="1"/>
</dbReference>
<dbReference type="GO" id="GO:0005737">
    <property type="term" value="C:cytoplasm"/>
    <property type="evidence" value="ECO:0007669"/>
    <property type="project" value="TreeGrafter"/>
</dbReference>
<sequence>MGSHTSKFSYGSSKKLSQSPKSPKGRKSEECETPSSRHRGETSSRCCEFHGVRHWCERDFTREQRSTVVGRVYCDGEGEPLHDDSPSSRRRLSSGSSIPHSASWGSVDFENSEHITDEMLSELVGTRSNSAQGGTRNLVGNPSRNLSYLRFSTEARIWYHGVEGEADLRDPDTLQLMLSRDFAHLQRQYDDLTTMVVTKYTKVRELGSGSYARVLIYRGEHNSRQYAVKIFDKHRLSRKRFGMTSTALDGCVREVQLHKQLSHPNIVKIHKVVDDTTRLYVVMELMAGGQVQTADEFDPTRRAPLSEDECRNIMRQTLEALDYLHSKGMVHGDIKPENILCSEDRSVVKIIDFGNSELCGKGVDLWMLKSPGTVGYYAPECCGAVSMRRSSGSLENAAPGPAQPLSPTTAAARNADARAAGGDGIRYCGRKADIWALGITLHTLLMGSHPFSSAGDPSGSNCPRLFRNITRGVTIPKNWKDTECRRFLEWMTNLDPDDRPTARMALNHAWLRQACKQRPAAPVPVPVPERSPTRKILDIDQLWAEEWEHGTPLFGSPAPSWAGRSWASSSVASDPGWEEEPEFWGDQAPIPIPSRATGEDWRAQGHVATEARDTGRPVAMEVEGFKGVSFTSRRR</sequence>
<name>A0A7S0RF07_9CHLO</name>
<feature type="compositionally biased region" description="Polar residues" evidence="6">
    <location>
        <begin position="1"/>
        <end position="11"/>
    </location>
</feature>
<proteinExistence type="predicted"/>